<keyword evidence="1" id="KW-1133">Transmembrane helix</keyword>
<gene>
    <name evidence="2" type="ORF">Ade02nite_35040</name>
</gene>
<sequence>MSAGALTVATVAPEASPRPGRAVSGLALRQIRRSGLVTAVLAAGMTALVVSTYEQVMADPAAVRGLQALAGNAAIRTLFGEPSGLDTAGGFTVWRIGTVTAVLLAAWSILATTRITRGEEDAGRWDVLLAGRVPLREAVTRHLAVAMIVPVAAGLAIGAVLLAAGTPLAGTAVHSVGTAALGLFFVAAAALAAQVFPARSLATGAAFALLGVGLLARMVGDGVTELGWLRWLSPFGLLALGGPYVHDRALPVAVLIAVTAAVTVAARLAAGHREVRGALVRSRTGRAARLGLLGSVEAFAVRRVLRPLTGWTLGVGAYYLLIGLTAVSVTAFLADNAGLADQAEQAGFASLRSIAGFTATLFAVLAMPAGVFAATRLGAFVAAENDRRLTSLMAQPISRARLIGAETIATAAAATMLVTAAGLAVWAGAATTGGYLPLLAALRGAWNVLPIGLLSLGAAVLAAGWAPRWTGIIGALPSVGGFLLLVIADSIAAPRWLHAISPFDHLAPVPLTTVNWTPTTVMTAAALLLITAGAAGYQRRDLAA</sequence>
<dbReference type="Proteomes" id="UP000609879">
    <property type="component" value="Unassembled WGS sequence"/>
</dbReference>
<feature type="transmembrane region" description="Helical" evidence="1">
    <location>
        <begin position="172"/>
        <end position="193"/>
    </location>
</feature>
<accession>A0ABQ3Y4D9</accession>
<keyword evidence="1" id="KW-0812">Transmembrane</keyword>
<evidence type="ECO:0008006" key="4">
    <source>
        <dbReference type="Google" id="ProtNLM"/>
    </source>
</evidence>
<feature type="transmembrane region" description="Helical" evidence="1">
    <location>
        <begin position="143"/>
        <end position="166"/>
    </location>
</feature>
<reference evidence="2 3" key="1">
    <citation type="submission" date="2021-01" db="EMBL/GenBank/DDBJ databases">
        <title>Whole genome shotgun sequence of Actinoplanes deccanensis NBRC 13994.</title>
        <authorList>
            <person name="Komaki H."/>
            <person name="Tamura T."/>
        </authorList>
    </citation>
    <scope>NUCLEOTIDE SEQUENCE [LARGE SCALE GENOMIC DNA]</scope>
    <source>
        <strain evidence="2 3">NBRC 13994</strain>
    </source>
</reference>
<evidence type="ECO:0000313" key="2">
    <source>
        <dbReference type="EMBL" id="GID74863.1"/>
    </source>
</evidence>
<feature type="transmembrane region" description="Helical" evidence="1">
    <location>
        <begin position="249"/>
        <end position="270"/>
    </location>
</feature>
<evidence type="ECO:0000313" key="3">
    <source>
        <dbReference type="Proteomes" id="UP000609879"/>
    </source>
</evidence>
<evidence type="ECO:0000256" key="1">
    <source>
        <dbReference type="SAM" id="Phobius"/>
    </source>
</evidence>
<feature type="transmembrane region" description="Helical" evidence="1">
    <location>
        <begin position="311"/>
        <end position="334"/>
    </location>
</feature>
<keyword evidence="3" id="KW-1185">Reference proteome</keyword>
<comment type="caution">
    <text evidence="2">The sequence shown here is derived from an EMBL/GenBank/DDBJ whole genome shotgun (WGS) entry which is preliminary data.</text>
</comment>
<protein>
    <recommendedName>
        <fullName evidence="4">Polyketide antibiotic transporter</fullName>
    </recommendedName>
</protein>
<feature type="transmembrane region" description="Helical" evidence="1">
    <location>
        <begin position="473"/>
        <end position="496"/>
    </location>
</feature>
<feature type="transmembrane region" description="Helical" evidence="1">
    <location>
        <begin position="92"/>
        <end position="110"/>
    </location>
</feature>
<feature type="transmembrane region" description="Helical" evidence="1">
    <location>
        <begin position="354"/>
        <end position="381"/>
    </location>
</feature>
<feature type="transmembrane region" description="Helical" evidence="1">
    <location>
        <begin position="516"/>
        <end position="537"/>
    </location>
</feature>
<proteinExistence type="predicted"/>
<feature type="transmembrane region" description="Helical" evidence="1">
    <location>
        <begin position="446"/>
        <end position="466"/>
    </location>
</feature>
<organism evidence="2 3">
    <name type="scientific">Paractinoplanes deccanensis</name>
    <dbReference type="NCBI Taxonomy" id="113561"/>
    <lineage>
        <taxon>Bacteria</taxon>
        <taxon>Bacillati</taxon>
        <taxon>Actinomycetota</taxon>
        <taxon>Actinomycetes</taxon>
        <taxon>Micromonosporales</taxon>
        <taxon>Micromonosporaceae</taxon>
        <taxon>Paractinoplanes</taxon>
    </lineage>
</organism>
<dbReference type="EMBL" id="BOMI01000066">
    <property type="protein sequence ID" value="GID74863.1"/>
    <property type="molecule type" value="Genomic_DNA"/>
</dbReference>
<name>A0ABQ3Y4D9_9ACTN</name>
<feature type="transmembrane region" description="Helical" evidence="1">
    <location>
        <begin position="205"/>
        <end position="229"/>
    </location>
</feature>
<feature type="transmembrane region" description="Helical" evidence="1">
    <location>
        <begin position="35"/>
        <end position="53"/>
    </location>
</feature>
<keyword evidence="1" id="KW-0472">Membrane</keyword>
<feature type="transmembrane region" description="Helical" evidence="1">
    <location>
        <begin position="402"/>
        <end position="426"/>
    </location>
</feature>
<dbReference type="RefSeq" id="WP_203763919.1">
    <property type="nucleotide sequence ID" value="NZ_BAAABO010000036.1"/>
</dbReference>